<keyword evidence="6" id="KW-1185">Reference proteome</keyword>
<keyword evidence="3" id="KW-0804">Transcription</keyword>
<dbReference type="EMBL" id="JAGSOH010000017">
    <property type="protein sequence ID" value="MBR7826453.1"/>
    <property type="molecule type" value="Genomic_DNA"/>
</dbReference>
<dbReference type="InterPro" id="IPR039422">
    <property type="entry name" value="MarR/SlyA-like"/>
</dbReference>
<keyword evidence="1" id="KW-0805">Transcription regulation</keyword>
<dbReference type="GO" id="GO:0006950">
    <property type="term" value="P:response to stress"/>
    <property type="evidence" value="ECO:0007669"/>
    <property type="project" value="TreeGrafter"/>
</dbReference>
<dbReference type="InterPro" id="IPR036388">
    <property type="entry name" value="WH-like_DNA-bd_sf"/>
</dbReference>
<dbReference type="Proteomes" id="UP000676325">
    <property type="component" value="Unassembled WGS sequence"/>
</dbReference>
<dbReference type="AlphaFoldDB" id="A0A941IIT0"/>
<dbReference type="InterPro" id="IPR036390">
    <property type="entry name" value="WH_DNA-bd_sf"/>
</dbReference>
<dbReference type="PANTHER" id="PTHR33164">
    <property type="entry name" value="TRANSCRIPTIONAL REGULATOR, MARR FAMILY"/>
    <property type="match status" value="1"/>
</dbReference>
<dbReference type="PRINTS" id="PR00598">
    <property type="entry name" value="HTHMARR"/>
</dbReference>
<evidence type="ECO:0000313" key="6">
    <source>
        <dbReference type="Proteomes" id="UP000676325"/>
    </source>
</evidence>
<proteinExistence type="predicted"/>
<dbReference type="InterPro" id="IPR000835">
    <property type="entry name" value="HTH_MarR-typ"/>
</dbReference>
<dbReference type="SUPFAM" id="SSF46785">
    <property type="entry name" value="Winged helix' DNA-binding domain"/>
    <property type="match status" value="1"/>
</dbReference>
<dbReference type="RefSeq" id="WP_212517602.1">
    <property type="nucleotide sequence ID" value="NZ_JAGSOH010000017.1"/>
</dbReference>
<dbReference type="PROSITE" id="PS50995">
    <property type="entry name" value="HTH_MARR_2"/>
    <property type="match status" value="1"/>
</dbReference>
<accession>A0A941IIT0</accession>
<dbReference type="InterPro" id="IPR023187">
    <property type="entry name" value="Tscrpt_reg_MarR-type_CS"/>
</dbReference>
<dbReference type="GO" id="GO:0003700">
    <property type="term" value="F:DNA-binding transcription factor activity"/>
    <property type="evidence" value="ECO:0007669"/>
    <property type="project" value="InterPro"/>
</dbReference>
<dbReference type="SMART" id="SM00347">
    <property type="entry name" value="HTH_MARR"/>
    <property type="match status" value="1"/>
</dbReference>
<evidence type="ECO:0000256" key="3">
    <source>
        <dbReference type="ARBA" id="ARBA00023163"/>
    </source>
</evidence>
<evidence type="ECO:0000256" key="1">
    <source>
        <dbReference type="ARBA" id="ARBA00023015"/>
    </source>
</evidence>
<dbReference type="PROSITE" id="PS01117">
    <property type="entry name" value="HTH_MARR_1"/>
    <property type="match status" value="1"/>
</dbReference>
<comment type="caution">
    <text evidence="5">The sequence shown here is derived from an EMBL/GenBank/DDBJ whole genome shotgun (WGS) entry which is preliminary data.</text>
</comment>
<sequence>MREDHAKSLHAAFHSAASDPEEFAGLRRRLLDSPLMRLVGLAGQSVGHSFRRVFAEEDGLSPGSAAVLSALAFGTGRGLDAGTPGRATHSELAKRCLITPATLTGIVSTLEKAGYVRRERDQADRRVVWLLLTETGHERAEQIGARFAAANEAITRDLDPELEESLRNFLITVIENNFAIVQEIPPVSDNDVHATDQPNRGNAQC</sequence>
<keyword evidence="2" id="KW-0238">DNA-binding</keyword>
<dbReference type="GO" id="GO:0003677">
    <property type="term" value="F:DNA binding"/>
    <property type="evidence" value="ECO:0007669"/>
    <property type="project" value="UniProtKB-KW"/>
</dbReference>
<organism evidence="5 6">
    <name type="scientific">Actinospica acidithermotolerans</name>
    <dbReference type="NCBI Taxonomy" id="2828514"/>
    <lineage>
        <taxon>Bacteria</taxon>
        <taxon>Bacillati</taxon>
        <taxon>Actinomycetota</taxon>
        <taxon>Actinomycetes</taxon>
        <taxon>Catenulisporales</taxon>
        <taxon>Actinospicaceae</taxon>
        <taxon>Actinospica</taxon>
    </lineage>
</organism>
<protein>
    <submittedName>
        <fullName evidence="5">Winged helix-turn-helix transcriptional regulator</fullName>
    </submittedName>
</protein>
<dbReference type="PANTHER" id="PTHR33164:SF43">
    <property type="entry name" value="HTH-TYPE TRANSCRIPTIONAL REPRESSOR YETL"/>
    <property type="match status" value="1"/>
</dbReference>
<dbReference type="Pfam" id="PF01047">
    <property type="entry name" value="MarR"/>
    <property type="match status" value="1"/>
</dbReference>
<dbReference type="Gene3D" id="1.10.10.10">
    <property type="entry name" value="Winged helix-like DNA-binding domain superfamily/Winged helix DNA-binding domain"/>
    <property type="match status" value="1"/>
</dbReference>
<feature type="domain" description="HTH marR-type" evidence="4">
    <location>
        <begin position="32"/>
        <end position="175"/>
    </location>
</feature>
<evidence type="ECO:0000259" key="4">
    <source>
        <dbReference type="PROSITE" id="PS50995"/>
    </source>
</evidence>
<reference evidence="5" key="1">
    <citation type="submission" date="2021-04" db="EMBL/GenBank/DDBJ databases">
        <title>Genome based classification of Actinospica acidithermotolerans sp. nov., an actinobacterium isolated from an Indonesian hot spring.</title>
        <authorList>
            <person name="Kusuma A.B."/>
            <person name="Putra K.E."/>
            <person name="Nafisah S."/>
            <person name="Loh J."/>
            <person name="Nouioui I."/>
            <person name="Goodfellow M."/>
        </authorList>
    </citation>
    <scope>NUCLEOTIDE SEQUENCE</scope>
    <source>
        <strain evidence="5">MGRD01-02</strain>
    </source>
</reference>
<gene>
    <name evidence="5" type="ORF">KDK95_09080</name>
</gene>
<evidence type="ECO:0000313" key="5">
    <source>
        <dbReference type="EMBL" id="MBR7826453.1"/>
    </source>
</evidence>
<name>A0A941IIT0_9ACTN</name>
<evidence type="ECO:0000256" key="2">
    <source>
        <dbReference type="ARBA" id="ARBA00023125"/>
    </source>
</evidence>